<proteinExistence type="inferred from homology"/>
<keyword evidence="11" id="KW-0472">Membrane</keyword>
<evidence type="ECO:0000256" key="1">
    <source>
        <dbReference type="ARBA" id="ARBA00002579"/>
    </source>
</evidence>
<keyword evidence="4" id="KW-0813">Transport</keyword>
<evidence type="ECO:0000256" key="2">
    <source>
        <dbReference type="ARBA" id="ARBA00005417"/>
    </source>
</evidence>
<evidence type="ECO:0000256" key="8">
    <source>
        <dbReference type="ARBA" id="ARBA00022840"/>
    </source>
</evidence>
<feature type="domain" description="ABC transporter" evidence="12">
    <location>
        <begin position="38"/>
        <end position="277"/>
    </location>
</feature>
<dbReference type="InterPro" id="IPR003593">
    <property type="entry name" value="AAA+_ATPase"/>
</dbReference>
<comment type="caution">
    <text evidence="13">The sequence shown here is derived from an EMBL/GenBank/DDBJ whole genome shotgun (WGS) entry which is preliminary data.</text>
</comment>
<dbReference type="InterPro" id="IPR041701">
    <property type="entry name" value="MetN_ABC"/>
</dbReference>
<keyword evidence="13" id="KW-0378">Hydrolase</keyword>
<dbReference type="InterPro" id="IPR045865">
    <property type="entry name" value="ACT-like_dom_sf"/>
</dbReference>
<evidence type="ECO:0000256" key="11">
    <source>
        <dbReference type="ARBA" id="ARBA00023136"/>
    </source>
</evidence>
<dbReference type="SUPFAM" id="SSF55021">
    <property type="entry name" value="ACT-like"/>
    <property type="match status" value="1"/>
</dbReference>
<evidence type="ECO:0000256" key="3">
    <source>
        <dbReference type="ARBA" id="ARBA00020019"/>
    </source>
</evidence>
<dbReference type="InterPro" id="IPR027417">
    <property type="entry name" value="P-loop_NTPase"/>
</dbReference>
<keyword evidence="9" id="KW-1278">Translocase</keyword>
<evidence type="ECO:0000256" key="4">
    <source>
        <dbReference type="ARBA" id="ARBA00022448"/>
    </source>
</evidence>
<evidence type="ECO:0000313" key="13">
    <source>
        <dbReference type="EMBL" id="CAJ0680894.1"/>
    </source>
</evidence>
<evidence type="ECO:0000259" key="12">
    <source>
        <dbReference type="PROSITE" id="PS50893"/>
    </source>
</evidence>
<evidence type="ECO:0000313" key="16">
    <source>
        <dbReference type="Proteomes" id="UP001190452"/>
    </source>
</evidence>
<dbReference type="CDD" id="cd03258">
    <property type="entry name" value="ABC_MetN_methionine_transporter"/>
    <property type="match status" value="1"/>
</dbReference>
<protein>
    <recommendedName>
        <fullName evidence="3">Cell division ATP-binding protein FtsE</fullName>
    </recommendedName>
</protein>
<accession>A0AAD2AJZ7</accession>
<dbReference type="GO" id="GO:0005886">
    <property type="term" value="C:plasma membrane"/>
    <property type="evidence" value="ECO:0007669"/>
    <property type="project" value="UniProtKB-ARBA"/>
</dbReference>
<keyword evidence="16" id="KW-1185">Reference proteome</keyword>
<dbReference type="InterPro" id="IPR050086">
    <property type="entry name" value="MetN_ABC_transporter-like"/>
</dbReference>
<comment type="similarity">
    <text evidence="2">Belongs to the ABC transporter superfamily.</text>
</comment>
<dbReference type="InterPro" id="IPR003439">
    <property type="entry name" value="ABC_transporter-like_ATP-bd"/>
</dbReference>
<dbReference type="EMBL" id="CAUDKV010000028">
    <property type="protein sequence ID" value="CAJ0896626.1"/>
    <property type="molecule type" value="Genomic_DNA"/>
</dbReference>
<sequence>MTTLASNPAHAWPGAPADPAAHARYADAAIAAPGAGTIRFRNVGKTYRAAAGDVHALQGIDLDIPAGGIFGIIGRSGAGKSSLLRTINGLEKPTSGQVLVDGVDVGTLGTAALVALRRRIGMIFQHFNLLSAKTVWENVALPLKVAGVPPAEIAERVDTLLTLVGLQGKQHVYPGRLSGGQKQRVGIARALVHRPEILLCDEATSALDPETTDAILALLRDINRRLGLTIVLITHEMGVIRDICDNVLVLEAGRIAEQGPVWRVFGDPQHDATRALLEPLRGGLPEDVALRLQPAPPARAPFEQLIELAYTGAAPVPDLAHIAQALRHPTRLLRADLDRIQGRTQGRLLVAAAGGTLSPDALAALQLSQHTRSLGYVAAHD</sequence>
<evidence type="ECO:0000313" key="14">
    <source>
        <dbReference type="EMBL" id="CAJ0896626.1"/>
    </source>
</evidence>
<dbReference type="Proteomes" id="UP001190452">
    <property type="component" value="Unassembled WGS sequence"/>
</dbReference>
<keyword evidence="8 13" id="KW-0067">ATP-binding</keyword>
<dbReference type="GO" id="GO:0006865">
    <property type="term" value="P:amino acid transport"/>
    <property type="evidence" value="ECO:0007669"/>
    <property type="project" value="UniProtKB-KW"/>
</dbReference>
<comment type="function">
    <text evidence="1">Part of the ABC transporter FtsEX involved in cellular division. Important for assembly or stability of the septal ring.</text>
</comment>
<evidence type="ECO:0000256" key="10">
    <source>
        <dbReference type="ARBA" id="ARBA00022970"/>
    </source>
</evidence>
<dbReference type="PROSITE" id="PS00211">
    <property type="entry name" value="ABC_TRANSPORTER_1"/>
    <property type="match status" value="1"/>
</dbReference>
<keyword evidence="7" id="KW-0547">Nucleotide-binding</keyword>
<evidence type="ECO:0000313" key="15">
    <source>
        <dbReference type="Proteomes" id="UP001190002"/>
    </source>
</evidence>
<dbReference type="RefSeq" id="WP_104564974.1">
    <property type="nucleotide sequence ID" value="NZ_CATVXE010000003.1"/>
</dbReference>
<dbReference type="PANTHER" id="PTHR43166">
    <property type="entry name" value="AMINO ACID IMPORT ATP-BINDING PROTEIN"/>
    <property type="match status" value="1"/>
</dbReference>
<organism evidence="13 15">
    <name type="scientific">Ralstonia mannitolilytica</name>
    <dbReference type="NCBI Taxonomy" id="105219"/>
    <lineage>
        <taxon>Bacteria</taxon>
        <taxon>Pseudomonadati</taxon>
        <taxon>Pseudomonadota</taxon>
        <taxon>Betaproteobacteria</taxon>
        <taxon>Burkholderiales</taxon>
        <taxon>Burkholderiaceae</taxon>
        <taxon>Ralstonia</taxon>
    </lineage>
</organism>
<dbReference type="SMART" id="SM00382">
    <property type="entry name" value="AAA"/>
    <property type="match status" value="1"/>
</dbReference>
<evidence type="ECO:0000256" key="6">
    <source>
        <dbReference type="ARBA" id="ARBA00022519"/>
    </source>
</evidence>
<evidence type="ECO:0000256" key="9">
    <source>
        <dbReference type="ARBA" id="ARBA00022967"/>
    </source>
</evidence>
<gene>
    <name evidence="13" type="primary">metN_1</name>
    <name evidence="14" type="synonym">metN_2</name>
    <name evidence="14" type="ORF">R77569_04617</name>
    <name evidence="13" type="ORF">R77591_01070</name>
</gene>
<keyword evidence="6" id="KW-0997">Cell inner membrane</keyword>
<dbReference type="InterPro" id="IPR017871">
    <property type="entry name" value="ABC_transporter-like_CS"/>
</dbReference>
<keyword evidence="10" id="KW-0029">Amino-acid transport</keyword>
<reference evidence="13 16" key="1">
    <citation type="submission" date="2023-07" db="EMBL/GenBank/DDBJ databases">
        <authorList>
            <person name="Peeters C."/>
        </authorList>
    </citation>
    <scope>NUCLEOTIDE SEQUENCE</scope>
    <source>
        <strain evidence="14 16">R-77569</strain>
        <strain evidence="13">R-77591</strain>
    </source>
</reference>
<keyword evidence="5" id="KW-1003">Cell membrane</keyword>
<dbReference type="GO" id="GO:0016887">
    <property type="term" value="F:ATP hydrolysis activity"/>
    <property type="evidence" value="ECO:0007669"/>
    <property type="project" value="InterPro"/>
</dbReference>
<dbReference type="Gene3D" id="3.40.50.300">
    <property type="entry name" value="P-loop containing nucleotide triphosphate hydrolases"/>
    <property type="match status" value="1"/>
</dbReference>
<evidence type="ECO:0000256" key="5">
    <source>
        <dbReference type="ARBA" id="ARBA00022475"/>
    </source>
</evidence>
<dbReference type="SUPFAM" id="SSF52540">
    <property type="entry name" value="P-loop containing nucleoside triphosphate hydrolases"/>
    <property type="match status" value="1"/>
</dbReference>
<dbReference type="Pfam" id="PF00005">
    <property type="entry name" value="ABC_tran"/>
    <property type="match status" value="1"/>
</dbReference>
<dbReference type="PROSITE" id="PS50893">
    <property type="entry name" value="ABC_TRANSPORTER_2"/>
    <property type="match status" value="1"/>
</dbReference>
<dbReference type="GO" id="GO:0005524">
    <property type="term" value="F:ATP binding"/>
    <property type="evidence" value="ECO:0007669"/>
    <property type="project" value="UniProtKB-KW"/>
</dbReference>
<name>A0AAD2AJZ7_9RALS</name>
<dbReference type="Proteomes" id="UP001190002">
    <property type="component" value="Unassembled WGS sequence"/>
</dbReference>
<dbReference type="EMBL" id="CATVXE010000003">
    <property type="protein sequence ID" value="CAJ0680894.1"/>
    <property type="molecule type" value="Genomic_DNA"/>
</dbReference>
<evidence type="ECO:0000256" key="7">
    <source>
        <dbReference type="ARBA" id="ARBA00022741"/>
    </source>
</evidence>
<dbReference type="PANTHER" id="PTHR43166:SF30">
    <property type="entry name" value="METHIONINE IMPORT ATP-BINDING PROTEIN METN"/>
    <property type="match status" value="1"/>
</dbReference>
<dbReference type="FunFam" id="3.40.50.300:FF:000056">
    <property type="entry name" value="Cell division ATP-binding protein FtsE"/>
    <property type="match status" value="1"/>
</dbReference>
<dbReference type="AlphaFoldDB" id="A0AAD2AJZ7"/>